<evidence type="ECO:0000256" key="4">
    <source>
        <dbReference type="ARBA" id="ARBA00023163"/>
    </source>
</evidence>
<evidence type="ECO:0000256" key="3">
    <source>
        <dbReference type="ARBA" id="ARBA00023082"/>
    </source>
</evidence>
<dbReference type="Gene3D" id="1.10.1740.10">
    <property type="match status" value="1"/>
</dbReference>
<dbReference type="NCBIfam" id="TIGR02937">
    <property type="entry name" value="sigma70-ECF"/>
    <property type="match status" value="1"/>
</dbReference>
<dbReference type="PANTHER" id="PTHR43133">
    <property type="entry name" value="RNA POLYMERASE ECF-TYPE SIGMA FACTO"/>
    <property type="match status" value="1"/>
</dbReference>
<dbReference type="EMBL" id="BAABEY010000033">
    <property type="protein sequence ID" value="GAA4445097.1"/>
    <property type="molecule type" value="Genomic_DNA"/>
</dbReference>
<feature type="domain" description="RNA polymerase sigma factor 70 region 4 type 2" evidence="6">
    <location>
        <begin position="139"/>
        <end position="191"/>
    </location>
</feature>
<name>A0ABP8M5X0_9BACT</name>
<keyword evidence="3" id="KW-0731">Sigma factor</keyword>
<comment type="similarity">
    <text evidence="1">Belongs to the sigma-70 factor family. ECF subfamily.</text>
</comment>
<protein>
    <submittedName>
        <fullName evidence="7">RNA polymerase sigma-70 factor</fullName>
    </submittedName>
</protein>
<evidence type="ECO:0000313" key="7">
    <source>
        <dbReference type="EMBL" id="GAA4445097.1"/>
    </source>
</evidence>
<dbReference type="SUPFAM" id="SSF88946">
    <property type="entry name" value="Sigma2 domain of RNA polymerase sigma factors"/>
    <property type="match status" value="1"/>
</dbReference>
<accession>A0ABP8M5X0</accession>
<evidence type="ECO:0000259" key="5">
    <source>
        <dbReference type="Pfam" id="PF04542"/>
    </source>
</evidence>
<dbReference type="Pfam" id="PF04542">
    <property type="entry name" value="Sigma70_r2"/>
    <property type="match status" value="1"/>
</dbReference>
<keyword evidence="4" id="KW-0804">Transcription</keyword>
<dbReference type="InterPro" id="IPR014327">
    <property type="entry name" value="RNA_pol_sigma70_bacteroid"/>
</dbReference>
<dbReference type="InterPro" id="IPR014284">
    <property type="entry name" value="RNA_pol_sigma-70_dom"/>
</dbReference>
<feature type="domain" description="RNA polymerase sigma-70 region 2" evidence="5">
    <location>
        <begin position="43"/>
        <end position="106"/>
    </location>
</feature>
<dbReference type="PANTHER" id="PTHR43133:SF46">
    <property type="entry name" value="RNA POLYMERASE SIGMA-70 FACTOR ECF SUBFAMILY"/>
    <property type="match status" value="1"/>
</dbReference>
<proteinExistence type="inferred from homology"/>
<dbReference type="Proteomes" id="UP001501508">
    <property type="component" value="Unassembled WGS sequence"/>
</dbReference>
<dbReference type="InterPro" id="IPR013249">
    <property type="entry name" value="RNA_pol_sigma70_r4_t2"/>
</dbReference>
<organism evidence="7 8">
    <name type="scientific">Ravibacter arvi</name>
    <dbReference type="NCBI Taxonomy" id="2051041"/>
    <lineage>
        <taxon>Bacteria</taxon>
        <taxon>Pseudomonadati</taxon>
        <taxon>Bacteroidota</taxon>
        <taxon>Cytophagia</taxon>
        <taxon>Cytophagales</taxon>
        <taxon>Spirosomataceae</taxon>
        <taxon>Ravibacter</taxon>
    </lineage>
</organism>
<evidence type="ECO:0000256" key="2">
    <source>
        <dbReference type="ARBA" id="ARBA00023015"/>
    </source>
</evidence>
<dbReference type="Gene3D" id="1.10.10.10">
    <property type="entry name" value="Winged helix-like DNA-binding domain superfamily/Winged helix DNA-binding domain"/>
    <property type="match status" value="1"/>
</dbReference>
<dbReference type="InterPro" id="IPR039425">
    <property type="entry name" value="RNA_pol_sigma-70-like"/>
</dbReference>
<evidence type="ECO:0000256" key="1">
    <source>
        <dbReference type="ARBA" id="ARBA00010641"/>
    </source>
</evidence>
<keyword evidence="2" id="KW-0805">Transcription regulation</keyword>
<dbReference type="InterPro" id="IPR013325">
    <property type="entry name" value="RNA_pol_sigma_r2"/>
</dbReference>
<comment type="caution">
    <text evidence="7">The sequence shown here is derived from an EMBL/GenBank/DDBJ whole genome shotgun (WGS) entry which is preliminary data.</text>
</comment>
<evidence type="ECO:0000259" key="6">
    <source>
        <dbReference type="Pfam" id="PF08281"/>
    </source>
</evidence>
<evidence type="ECO:0000313" key="8">
    <source>
        <dbReference type="Proteomes" id="UP001501508"/>
    </source>
</evidence>
<dbReference type="SUPFAM" id="SSF88659">
    <property type="entry name" value="Sigma3 and sigma4 domains of RNA polymerase sigma factors"/>
    <property type="match status" value="1"/>
</dbReference>
<reference evidence="8" key="1">
    <citation type="journal article" date="2019" name="Int. J. Syst. Evol. Microbiol.">
        <title>The Global Catalogue of Microorganisms (GCM) 10K type strain sequencing project: providing services to taxonomists for standard genome sequencing and annotation.</title>
        <authorList>
            <consortium name="The Broad Institute Genomics Platform"/>
            <consortium name="The Broad Institute Genome Sequencing Center for Infectious Disease"/>
            <person name="Wu L."/>
            <person name="Ma J."/>
        </authorList>
    </citation>
    <scope>NUCLEOTIDE SEQUENCE [LARGE SCALE GENOMIC DNA]</scope>
    <source>
        <strain evidence="8">JCM 31920</strain>
    </source>
</reference>
<dbReference type="InterPro" id="IPR007627">
    <property type="entry name" value="RNA_pol_sigma70_r2"/>
</dbReference>
<sequence length="223" mass="26362">MYKRAEPEAAAGMEPSQDAKEVDNELFIRKVFERDPEKGCELLFRRYYTNLCNHSVRFVHSKAVAEDIVGETFAIFWQKKIYEQISVSYRSYLYKAVRHRSYNHLKMLSEKNDPLEQVYHASSDDQLPDEILHYTELHQKIERIIQQLPPQTRRAYLLKRVEGKKYDEIAREMKVSNKAVEALVSRALARLRQGLRDEWLFFALIGILSQVQKSSDVKQLFYL</sequence>
<dbReference type="NCBIfam" id="TIGR02985">
    <property type="entry name" value="Sig70_bacteroi1"/>
    <property type="match status" value="1"/>
</dbReference>
<dbReference type="Pfam" id="PF08281">
    <property type="entry name" value="Sigma70_r4_2"/>
    <property type="match status" value="1"/>
</dbReference>
<dbReference type="CDD" id="cd06171">
    <property type="entry name" value="Sigma70_r4"/>
    <property type="match status" value="1"/>
</dbReference>
<dbReference type="InterPro" id="IPR013324">
    <property type="entry name" value="RNA_pol_sigma_r3/r4-like"/>
</dbReference>
<keyword evidence="8" id="KW-1185">Reference proteome</keyword>
<gene>
    <name evidence="7" type="ORF">GCM10023091_36180</name>
</gene>
<dbReference type="InterPro" id="IPR036388">
    <property type="entry name" value="WH-like_DNA-bd_sf"/>
</dbReference>